<feature type="region of interest" description="Disordered" evidence="1">
    <location>
        <begin position="386"/>
        <end position="517"/>
    </location>
</feature>
<name>A0A9W6TTZ5_9STRA</name>
<feature type="region of interest" description="Disordered" evidence="1">
    <location>
        <begin position="631"/>
        <end position="682"/>
    </location>
</feature>
<feature type="region of interest" description="Disordered" evidence="1">
    <location>
        <begin position="294"/>
        <end position="357"/>
    </location>
</feature>
<feature type="compositionally biased region" description="Basic and acidic residues" evidence="1">
    <location>
        <begin position="1029"/>
        <end position="1044"/>
    </location>
</feature>
<sequence>MILNHEIEVPKVPPFLKQSMDPSELACFADIFMALEYPLYAHLAPGQRFFDNMTKGATLMQIYAGGEAAPAQKRDIEDFKRTVSRVTLDMEARLVKMTFKGRQSAARWAGWQMPLASKPLTLIDYEGIRERAAVTHELVLLDYFSFQVEVRKGELTSRDMYWVLTKKLGLRVQEMTHTATEATGVKAQQWQVRIHASTCPEKSTVKVDSAEIVLHQMNKHVNWPCRRCYSPEHPAKFCRTVEAGVDTEKAKCTIQLDGNLPSSLGQSSTGYTAGIQPKTMSELEAILRKESNAFQEKPVARKETILSRSNRPSSPVRGSSTAPVVRLTLPPEWGQTVTAGSEEPNSQGNQQSKEEATATAANTFTNGCEDKGESNTQDLQDEHLQPNINEEERRQHAEGTGGDAKEEKAEASKTAQTRTILSGGEAFTSSFEDASRKGGQEAETEQKTETGSPSESPVDVEMAEAAEETTQPEELAAAVAAGKETKADTRSCRRVLQRGRSPTARAPRSPSNRTKLQAEFRQSSQAAERKMGTAEWKAESNEARLNMVAGRAKGKGVRLRKISLCPKRKAAPHWVTDRTQDMAEDILERTDNARHAGVVRALSPKRRTTEATRRGEKMTTQKFIHQYMQASTGNPDLEEEKTPVQPQGVRNGETEVQEQQGWTDDNGTTNAGGNSSTPTEMKAEDDCHITHVTPPTDNGAPLAEWLEVLKATTVQVAANGHCGWLAFHAALYNLNMGLVNISNEVAEGANILKKRVLNSMIANIVEEMQLHPQELTIELNASGYHQEANGSYEEKICALVNHLVAQRDKSVKAKIPMHFWVRPAHIKAMAQFARETIYVLDVHEDGQAWIQAYAYNEVIDAKGKPVEIGTVYTVPTTRNHFQVVHYPQELHSHYAETITTLAKVRNDILMEHGWKALDAIAYDEDVTAKDAAQVIKAVRRAIKEAKEVKPRTHRSIRSALQQEAAGQARVEGEGRLKMMADTESRLQDQAQLSPEKPSRTSSFGQTKRTPEVASSEGEVRITEAAPGKLPREAGAESNPERTAETPRLAAGAALSTGKTTTSLQRRMDESGKGVIQ</sequence>
<evidence type="ECO:0000256" key="1">
    <source>
        <dbReference type="SAM" id="MobiDB-lite"/>
    </source>
</evidence>
<proteinExistence type="predicted"/>
<feature type="compositionally biased region" description="Polar residues" evidence="1">
    <location>
        <begin position="657"/>
        <end position="679"/>
    </location>
</feature>
<feature type="compositionally biased region" description="Basic and acidic residues" evidence="1">
    <location>
        <begin position="1065"/>
        <end position="1076"/>
    </location>
</feature>
<feature type="compositionally biased region" description="Basic and acidic residues" evidence="1">
    <location>
        <begin position="386"/>
        <end position="411"/>
    </location>
</feature>
<dbReference type="AlphaFoldDB" id="A0A9W6TTZ5"/>
<protein>
    <submittedName>
        <fullName evidence="2">Unnamed protein product</fullName>
    </submittedName>
</protein>
<feature type="compositionally biased region" description="Basic and acidic residues" evidence="1">
    <location>
        <begin position="433"/>
        <end position="448"/>
    </location>
</feature>
<reference evidence="2" key="1">
    <citation type="submission" date="2023-04" db="EMBL/GenBank/DDBJ databases">
        <title>Phytophthora fragariaefolia NBRC 109709.</title>
        <authorList>
            <person name="Ichikawa N."/>
            <person name="Sato H."/>
            <person name="Tonouchi N."/>
        </authorList>
    </citation>
    <scope>NUCLEOTIDE SEQUENCE</scope>
    <source>
        <strain evidence="2">NBRC 109709</strain>
    </source>
</reference>
<feature type="region of interest" description="Disordered" evidence="1">
    <location>
        <begin position="983"/>
        <end position="1076"/>
    </location>
</feature>
<organism evidence="2 3">
    <name type="scientific">Phytophthora fragariaefolia</name>
    <dbReference type="NCBI Taxonomy" id="1490495"/>
    <lineage>
        <taxon>Eukaryota</taxon>
        <taxon>Sar</taxon>
        <taxon>Stramenopiles</taxon>
        <taxon>Oomycota</taxon>
        <taxon>Peronosporomycetes</taxon>
        <taxon>Peronosporales</taxon>
        <taxon>Peronosporaceae</taxon>
        <taxon>Phytophthora</taxon>
    </lineage>
</organism>
<accession>A0A9W6TTZ5</accession>
<feature type="region of interest" description="Disordered" evidence="1">
    <location>
        <begin position="949"/>
        <end position="971"/>
    </location>
</feature>
<dbReference type="OrthoDB" id="122381at2759"/>
<feature type="compositionally biased region" description="Polar residues" evidence="1">
    <location>
        <begin position="335"/>
        <end position="351"/>
    </location>
</feature>
<feature type="compositionally biased region" description="Acidic residues" evidence="1">
    <location>
        <begin position="461"/>
        <end position="471"/>
    </location>
</feature>
<keyword evidence="3" id="KW-1185">Reference proteome</keyword>
<dbReference type="EMBL" id="BSXT01000173">
    <property type="protein sequence ID" value="GMF19801.1"/>
    <property type="molecule type" value="Genomic_DNA"/>
</dbReference>
<feature type="compositionally biased region" description="Polar residues" evidence="1">
    <location>
        <begin position="306"/>
        <end position="322"/>
    </location>
</feature>
<evidence type="ECO:0000313" key="2">
    <source>
        <dbReference type="EMBL" id="GMF19801.1"/>
    </source>
</evidence>
<feature type="compositionally biased region" description="Low complexity" evidence="1">
    <location>
        <begin position="472"/>
        <end position="481"/>
    </location>
</feature>
<dbReference type="Proteomes" id="UP001165121">
    <property type="component" value="Unassembled WGS sequence"/>
</dbReference>
<gene>
    <name evidence="2" type="ORF">Pfra01_000218400</name>
</gene>
<comment type="caution">
    <text evidence="2">The sequence shown here is derived from an EMBL/GenBank/DDBJ whole genome shotgun (WGS) entry which is preliminary data.</text>
</comment>
<evidence type="ECO:0000313" key="3">
    <source>
        <dbReference type="Proteomes" id="UP001165121"/>
    </source>
</evidence>